<dbReference type="PANTHER" id="PTHR24423:SF622">
    <property type="entry name" value="ETHYLENE RECEPTOR"/>
    <property type="match status" value="1"/>
</dbReference>
<reference evidence="3 4" key="1">
    <citation type="journal article" date="2023" name="Hortic Res">
        <title>The complete reference genome for grapevine (Vitis vinifera L.) genetics and breeding.</title>
        <authorList>
            <person name="Shi X."/>
            <person name="Cao S."/>
            <person name="Wang X."/>
            <person name="Huang S."/>
            <person name="Wang Y."/>
            <person name="Liu Z."/>
            <person name="Liu W."/>
            <person name="Leng X."/>
            <person name="Peng Y."/>
            <person name="Wang N."/>
            <person name="Wang Y."/>
            <person name="Ma Z."/>
            <person name="Xu X."/>
            <person name="Zhang F."/>
            <person name="Xue H."/>
            <person name="Zhong H."/>
            <person name="Wang Y."/>
            <person name="Zhang K."/>
            <person name="Velt A."/>
            <person name="Avia K."/>
            <person name="Holtgrawe D."/>
            <person name="Grimplet J."/>
            <person name="Matus J.T."/>
            <person name="Ware D."/>
            <person name="Wu X."/>
            <person name="Wang H."/>
            <person name="Liu C."/>
            <person name="Fang Y."/>
            <person name="Rustenholz C."/>
            <person name="Cheng Z."/>
            <person name="Xiao H."/>
            <person name="Zhou Y."/>
        </authorList>
    </citation>
    <scope>NUCLEOTIDE SEQUENCE [LARGE SCALE GENOMIC DNA]</scope>
    <source>
        <strain evidence="4">cv. Pinot noir / PN40024</strain>
        <tissue evidence="3">Leaf</tissue>
    </source>
</reference>
<dbReference type="InterPro" id="IPR011006">
    <property type="entry name" value="CheY-like_superfamily"/>
</dbReference>
<sequence>MQLMHGTLSIGPSSLGSGRSMNLTIRLPIHPSEGCLIEPRCMDPQTAGCLFKGMKTLLADSDSFNRSITRKLMTNLGCHLTVVSSWCQCKETLQLRGSHFHLLLIEDDLLEEDGKQIFAWIRKLSLRSLLRVVALTSESNWDIQSWCLHHGTDGVIRKPVILEELEDVLQRVFLLKEGTPFPFLQNPD</sequence>
<dbReference type="PROSITE" id="PS50110">
    <property type="entry name" value="RESPONSE_REGULATORY"/>
    <property type="match status" value="1"/>
</dbReference>
<dbReference type="Proteomes" id="UP001227230">
    <property type="component" value="Chromosome 6"/>
</dbReference>
<dbReference type="InterPro" id="IPR001789">
    <property type="entry name" value="Sig_transdc_resp-reg_receiver"/>
</dbReference>
<keyword evidence="4" id="KW-1185">Reference proteome</keyword>
<dbReference type="Pfam" id="PF00072">
    <property type="entry name" value="Response_reg"/>
    <property type="match status" value="1"/>
</dbReference>
<dbReference type="Gene3D" id="3.40.50.2300">
    <property type="match status" value="1"/>
</dbReference>
<proteinExistence type="predicted"/>
<dbReference type="SUPFAM" id="SSF52172">
    <property type="entry name" value="CheY-like"/>
    <property type="match status" value="1"/>
</dbReference>
<feature type="domain" description="Response regulatory" evidence="2">
    <location>
        <begin position="55"/>
        <end position="173"/>
    </location>
</feature>
<comment type="caution">
    <text evidence="1">Lacks conserved residue(s) required for the propagation of feature annotation.</text>
</comment>
<organism evidence="3 4">
    <name type="scientific">Vitis vinifera</name>
    <name type="common">Grape</name>
    <dbReference type="NCBI Taxonomy" id="29760"/>
    <lineage>
        <taxon>Eukaryota</taxon>
        <taxon>Viridiplantae</taxon>
        <taxon>Streptophyta</taxon>
        <taxon>Embryophyta</taxon>
        <taxon>Tracheophyta</taxon>
        <taxon>Spermatophyta</taxon>
        <taxon>Magnoliopsida</taxon>
        <taxon>eudicotyledons</taxon>
        <taxon>Gunneridae</taxon>
        <taxon>Pentapetalae</taxon>
        <taxon>rosids</taxon>
        <taxon>Vitales</taxon>
        <taxon>Vitaceae</taxon>
        <taxon>Viteae</taxon>
        <taxon>Vitis</taxon>
    </lineage>
</organism>
<dbReference type="PANTHER" id="PTHR24423">
    <property type="entry name" value="TWO-COMPONENT SENSOR HISTIDINE KINASE"/>
    <property type="match status" value="1"/>
</dbReference>
<name>A0ABY9C1J5_VITVI</name>
<evidence type="ECO:0000313" key="3">
    <source>
        <dbReference type="EMBL" id="WJZ88945.1"/>
    </source>
</evidence>
<accession>A0ABY9C1J5</accession>
<protein>
    <recommendedName>
        <fullName evidence="2">Response regulatory domain-containing protein</fullName>
    </recommendedName>
</protein>
<dbReference type="SMART" id="SM00448">
    <property type="entry name" value="REC"/>
    <property type="match status" value="1"/>
</dbReference>
<evidence type="ECO:0000313" key="4">
    <source>
        <dbReference type="Proteomes" id="UP001227230"/>
    </source>
</evidence>
<evidence type="ECO:0000259" key="2">
    <source>
        <dbReference type="PROSITE" id="PS50110"/>
    </source>
</evidence>
<gene>
    <name evidence="3" type="ORF">VitviT2T_008203</name>
</gene>
<dbReference type="EMBL" id="CP126653">
    <property type="protein sequence ID" value="WJZ88945.1"/>
    <property type="molecule type" value="Genomic_DNA"/>
</dbReference>
<evidence type="ECO:0000256" key="1">
    <source>
        <dbReference type="PROSITE-ProRule" id="PRU00169"/>
    </source>
</evidence>